<keyword evidence="2" id="KW-1185">Reference proteome</keyword>
<reference evidence="1 2" key="1">
    <citation type="journal article" date="2015" name="Sci. Rep.">
        <title>The power of single molecule real-time sequencing technology in the de novo assembly of a eukaryotic genome.</title>
        <authorList>
            <person name="Sakai H."/>
            <person name="Naito K."/>
            <person name="Ogiso-Tanaka E."/>
            <person name="Takahashi Y."/>
            <person name="Iseki K."/>
            <person name="Muto C."/>
            <person name="Satou K."/>
            <person name="Teruya K."/>
            <person name="Shiroma A."/>
            <person name="Shimoji M."/>
            <person name="Hirano T."/>
            <person name="Itoh T."/>
            <person name="Kaga A."/>
            <person name="Tomooka N."/>
        </authorList>
    </citation>
    <scope>NUCLEOTIDE SEQUENCE [LARGE SCALE GENOMIC DNA]</scope>
    <source>
        <strain evidence="2">cv. Shumari</strain>
    </source>
</reference>
<protein>
    <submittedName>
        <fullName evidence="1">Uncharacterized protein</fullName>
    </submittedName>
</protein>
<dbReference type="EMBL" id="AP015041">
    <property type="protein sequence ID" value="BAT95313.1"/>
    <property type="molecule type" value="Genomic_DNA"/>
</dbReference>
<sequence>MSHEAEGLDSRVVHHHNLTRVHLSLIRRIDQIQRACLRGENHSAVLSPSHHQRSEPEEVPHSHQLVLREEHQGVRPLQILAGIHDSE</sequence>
<accession>A0A0S3SR55</accession>
<name>A0A0S3SR55_PHAAN</name>
<dbReference type="AlphaFoldDB" id="A0A0S3SR55"/>
<evidence type="ECO:0000313" key="1">
    <source>
        <dbReference type="EMBL" id="BAT95313.1"/>
    </source>
</evidence>
<evidence type="ECO:0000313" key="2">
    <source>
        <dbReference type="Proteomes" id="UP000291084"/>
    </source>
</evidence>
<dbReference type="Proteomes" id="UP000291084">
    <property type="component" value="Chromosome 8"/>
</dbReference>
<gene>
    <name evidence="1" type="primary">Vigan.08G201400</name>
    <name evidence="1" type="ORF">VIGAN_08201400</name>
</gene>
<organism evidence="1 2">
    <name type="scientific">Vigna angularis var. angularis</name>
    <dbReference type="NCBI Taxonomy" id="157739"/>
    <lineage>
        <taxon>Eukaryota</taxon>
        <taxon>Viridiplantae</taxon>
        <taxon>Streptophyta</taxon>
        <taxon>Embryophyta</taxon>
        <taxon>Tracheophyta</taxon>
        <taxon>Spermatophyta</taxon>
        <taxon>Magnoliopsida</taxon>
        <taxon>eudicotyledons</taxon>
        <taxon>Gunneridae</taxon>
        <taxon>Pentapetalae</taxon>
        <taxon>rosids</taxon>
        <taxon>fabids</taxon>
        <taxon>Fabales</taxon>
        <taxon>Fabaceae</taxon>
        <taxon>Papilionoideae</taxon>
        <taxon>50 kb inversion clade</taxon>
        <taxon>NPAAA clade</taxon>
        <taxon>indigoferoid/millettioid clade</taxon>
        <taxon>Phaseoleae</taxon>
        <taxon>Vigna</taxon>
    </lineage>
</organism>
<proteinExistence type="predicted"/>